<keyword evidence="2" id="KW-1185">Reference proteome</keyword>
<sequence>MRERLGGDLAASPGKMGVAIKFDPSLIFQILDDQYPRFFPSRRFFCLNDLVSRSRDDCNRKAKIRLNGE</sequence>
<evidence type="ECO:0000313" key="1">
    <source>
        <dbReference type="EMBL" id="PKU45565.1"/>
    </source>
</evidence>
<gene>
    <name evidence="1" type="ORF">llap_4139</name>
</gene>
<reference evidence="2" key="1">
    <citation type="submission" date="2017-11" db="EMBL/GenBank/DDBJ databases">
        <authorList>
            <person name="Lima N.C."/>
            <person name="Parody-Merino A.M."/>
            <person name="Battley P.F."/>
            <person name="Fidler A.E."/>
            <person name="Prosdocimi F."/>
        </authorList>
    </citation>
    <scope>NUCLEOTIDE SEQUENCE [LARGE SCALE GENOMIC DNA]</scope>
</reference>
<reference evidence="2" key="2">
    <citation type="submission" date="2017-12" db="EMBL/GenBank/DDBJ databases">
        <title>Genome sequence of the Bar-tailed Godwit (Limosa lapponica baueri).</title>
        <authorList>
            <person name="Lima N.C.B."/>
            <person name="Parody-Merino A.M."/>
            <person name="Battley P.F."/>
            <person name="Fidler A.E."/>
            <person name="Prosdocimi F."/>
        </authorList>
    </citation>
    <scope>NUCLEOTIDE SEQUENCE [LARGE SCALE GENOMIC DNA]</scope>
</reference>
<dbReference type="AlphaFoldDB" id="A0A2I0UHN7"/>
<accession>A0A2I0UHN7</accession>
<organism evidence="1 2">
    <name type="scientific">Limosa lapponica baueri</name>
    <dbReference type="NCBI Taxonomy" id="1758121"/>
    <lineage>
        <taxon>Eukaryota</taxon>
        <taxon>Metazoa</taxon>
        <taxon>Chordata</taxon>
        <taxon>Craniata</taxon>
        <taxon>Vertebrata</taxon>
        <taxon>Euteleostomi</taxon>
        <taxon>Archelosauria</taxon>
        <taxon>Archosauria</taxon>
        <taxon>Dinosauria</taxon>
        <taxon>Saurischia</taxon>
        <taxon>Theropoda</taxon>
        <taxon>Coelurosauria</taxon>
        <taxon>Aves</taxon>
        <taxon>Neognathae</taxon>
        <taxon>Neoaves</taxon>
        <taxon>Charadriiformes</taxon>
        <taxon>Scolopacidae</taxon>
        <taxon>Limosa</taxon>
    </lineage>
</organism>
<evidence type="ECO:0000313" key="2">
    <source>
        <dbReference type="Proteomes" id="UP000233556"/>
    </source>
</evidence>
<name>A0A2I0UHN7_LIMLA</name>
<dbReference type="EMBL" id="KZ505753">
    <property type="protein sequence ID" value="PKU45565.1"/>
    <property type="molecule type" value="Genomic_DNA"/>
</dbReference>
<dbReference type="Proteomes" id="UP000233556">
    <property type="component" value="Unassembled WGS sequence"/>
</dbReference>
<protein>
    <submittedName>
        <fullName evidence="1">Uncharacterized protein</fullName>
    </submittedName>
</protein>
<proteinExistence type="predicted"/>